<gene>
    <name evidence="4" type="ORF">ENT37_03135</name>
</gene>
<dbReference type="Pfam" id="PF00892">
    <property type="entry name" value="EamA"/>
    <property type="match status" value="1"/>
</dbReference>
<dbReference type="EMBL" id="DSYK01000161">
    <property type="protein sequence ID" value="HGS20847.1"/>
    <property type="molecule type" value="Genomic_DNA"/>
</dbReference>
<reference evidence="4" key="1">
    <citation type="journal article" date="2020" name="mSystems">
        <title>Genome- and Community-Level Interaction Insights into Carbon Utilization and Element Cycling Functions of Hydrothermarchaeota in Hydrothermal Sediment.</title>
        <authorList>
            <person name="Zhou Z."/>
            <person name="Liu Y."/>
            <person name="Xu W."/>
            <person name="Pan J."/>
            <person name="Luo Z.H."/>
            <person name="Li M."/>
        </authorList>
    </citation>
    <scope>NUCLEOTIDE SEQUENCE [LARGE SCALE GENOMIC DNA]</scope>
    <source>
        <strain evidence="4">SpSt-573</strain>
    </source>
</reference>
<evidence type="ECO:0000259" key="3">
    <source>
        <dbReference type="Pfam" id="PF00892"/>
    </source>
</evidence>
<organism evidence="4">
    <name type="scientific">Anaerolinea thermolimosa</name>
    <dbReference type="NCBI Taxonomy" id="229919"/>
    <lineage>
        <taxon>Bacteria</taxon>
        <taxon>Bacillati</taxon>
        <taxon>Chloroflexota</taxon>
        <taxon>Anaerolineae</taxon>
        <taxon>Anaerolineales</taxon>
        <taxon>Anaerolineaceae</taxon>
        <taxon>Anaerolinea</taxon>
    </lineage>
</organism>
<dbReference type="InterPro" id="IPR000620">
    <property type="entry name" value="EamA_dom"/>
</dbReference>
<sequence>MAAQQPGLADNYVEPPAGGSRPCGRERGNARQRFLRCRALVSEGHVVRRLVVGCLQRARCRAVPASVANLIATLEPALTAVQAYLFLGERMTPTQFVGSFLILSGVVVLRWSEQRTTARKILPSGIAPS</sequence>
<evidence type="ECO:0000256" key="1">
    <source>
        <dbReference type="ARBA" id="ARBA00007362"/>
    </source>
</evidence>
<comment type="caution">
    <text evidence="4">The sequence shown here is derived from an EMBL/GenBank/DDBJ whole genome shotgun (WGS) entry which is preliminary data.</text>
</comment>
<evidence type="ECO:0000313" key="4">
    <source>
        <dbReference type="EMBL" id="HGS20847.1"/>
    </source>
</evidence>
<comment type="similarity">
    <text evidence="1">Belongs to the EamA transporter family.</text>
</comment>
<protein>
    <submittedName>
        <fullName evidence="4">EamA family transporter</fullName>
    </submittedName>
</protein>
<dbReference type="SUPFAM" id="SSF103481">
    <property type="entry name" value="Multidrug resistance efflux transporter EmrE"/>
    <property type="match status" value="1"/>
</dbReference>
<proteinExistence type="inferred from homology"/>
<dbReference type="InterPro" id="IPR037185">
    <property type="entry name" value="EmrE-like"/>
</dbReference>
<feature type="region of interest" description="Disordered" evidence="2">
    <location>
        <begin position="1"/>
        <end position="25"/>
    </location>
</feature>
<evidence type="ECO:0000256" key="2">
    <source>
        <dbReference type="SAM" id="MobiDB-lite"/>
    </source>
</evidence>
<feature type="domain" description="EamA" evidence="3">
    <location>
        <begin position="62"/>
        <end position="109"/>
    </location>
</feature>
<dbReference type="AlphaFoldDB" id="A0A7C4PI25"/>
<dbReference type="GO" id="GO:0016020">
    <property type="term" value="C:membrane"/>
    <property type="evidence" value="ECO:0007669"/>
    <property type="project" value="InterPro"/>
</dbReference>
<accession>A0A7C4PI25</accession>
<dbReference type="Gene3D" id="1.10.3730.20">
    <property type="match status" value="1"/>
</dbReference>
<name>A0A7C4PI25_9CHLR</name>